<keyword evidence="1" id="KW-0732">Signal</keyword>
<evidence type="ECO:0000313" key="3">
    <source>
        <dbReference type="Proteomes" id="UP000315540"/>
    </source>
</evidence>
<dbReference type="OrthoDB" id="1466882at2"/>
<gene>
    <name evidence="2" type="ORF">FHK87_23935</name>
</gene>
<evidence type="ECO:0000313" key="2">
    <source>
        <dbReference type="EMBL" id="TPN81655.1"/>
    </source>
</evidence>
<name>A0A504IZ79_9FLAO</name>
<sequence>MIRLLRLFILLISVQSFGQSEMLEGKILADSLEGFAINIVNYSKAIGTTNDQKGYFKINASVGDSIVFSSVQYQKRAIIVSKQDLEDDLVTIVLFPLVQQLNKVNISNIDLSGYLDKDAEAITVQPFVDNKTLGLPFNDQPQPTLSERRLYTARSGILDLPINYINGKIKKLKRIDKIEKLKKRVHKGEISFNTDFFVDSLKVPENLISDFIYYCSEDQLYKSLLAEEKKLLLLEFFQKKSKDYRVHKEID</sequence>
<reference evidence="2 3" key="1">
    <citation type="submission" date="2019-06" db="EMBL/GenBank/DDBJ databases">
        <authorList>
            <person name="Meng X."/>
        </authorList>
    </citation>
    <scope>NUCLEOTIDE SEQUENCE [LARGE SCALE GENOMIC DNA]</scope>
    <source>
        <strain evidence="2 3">M625</strain>
    </source>
</reference>
<dbReference type="RefSeq" id="WP_140597417.1">
    <property type="nucleotide sequence ID" value="NZ_VFWZ01000010.1"/>
</dbReference>
<comment type="caution">
    <text evidence="2">The sequence shown here is derived from an EMBL/GenBank/DDBJ whole genome shotgun (WGS) entry which is preliminary data.</text>
</comment>
<proteinExistence type="predicted"/>
<evidence type="ECO:0008006" key="4">
    <source>
        <dbReference type="Google" id="ProtNLM"/>
    </source>
</evidence>
<accession>A0A504IZ79</accession>
<feature type="chain" id="PRO_5021301335" description="Carboxypeptidase-like regulatory domain-containing protein" evidence="1">
    <location>
        <begin position="19"/>
        <end position="251"/>
    </location>
</feature>
<keyword evidence="3" id="KW-1185">Reference proteome</keyword>
<dbReference type="AlphaFoldDB" id="A0A504IZ79"/>
<feature type="signal peptide" evidence="1">
    <location>
        <begin position="1"/>
        <end position="18"/>
    </location>
</feature>
<organism evidence="2 3">
    <name type="scientific">Aquimarina algicola</name>
    <dbReference type="NCBI Taxonomy" id="2589995"/>
    <lineage>
        <taxon>Bacteria</taxon>
        <taxon>Pseudomonadati</taxon>
        <taxon>Bacteroidota</taxon>
        <taxon>Flavobacteriia</taxon>
        <taxon>Flavobacteriales</taxon>
        <taxon>Flavobacteriaceae</taxon>
        <taxon>Aquimarina</taxon>
    </lineage>
</organism>
<dbReference type="Proteomes" id="UP000315540">
    <property type="component" value="Unassembled WGS sequence"/>
</dbReference>
<dbReference type="EMBL" id="VFWZ01000010">
    <property type="protein sequence ID" value="TPN81655.1"/>
    <property type="molecule type" value="Genomic_DNA"/>
</dbReference>
<protein>
    <recommendedName>
        <fullName evidence="4">Carboxypeptidase-like regulatory domain-containing protein</fullName>
    </recommendedName>
</protein>
<evidence type="ECO:0000256" key="1">
    <source>
        <dbReference type="SAM" id="SignalP"/>
    </source>
</evidence>